<evidence type="ECO:0000313" key="7">
    <source>
        <dbReference type="EMBL" id="KAK1119847.1"/>
    </source>
</evidence>
<keyword evidence="8" id="KW-1185">Reference proteome</keyword>
<evidence type="ECO:0000313" key="8">
    <source>
        <dbReference type="Proteomes" id="UP001177670"/>
    </source>
</evidence>
<dbReference type="GO" id="GO:0001887">
    <property type="term" value="P:selenium compound metabolic process"/>
    <property type="evidence" value="ECO:0007669"/>
    <property type="project" value="TreeGrafter"/>
</dbReference>
<dbReference type="GO" id="GO:0005576">
    <property type="term" value="C:extracellular region"/>
    <property type="evidence" value="ECO:0007669"/>
    <property type="project" value="UniProtKB-SubCell"/>
</dbReference>
<dbReference type="PANTHER" id="PTHR10105:SF2">
    <property type="entry name" value="AGAP003297-PA"/>
    <property type="match status" value="1"/>
</dbReference>
<dbReference type="InterPro" id="IPR007671">
    <property type="entry name" value="Selenoprotein-P_N"/>
</dbReference>
<accession>A0AA40KGY7</accession>
<dbReference type="Proteomes" id="UP001177670">
    <property type="component" value="Unassembled WGS sequence"/>
</dbReference>
<dbReference type="Pfam" id="PF04592">
    <property type="entry name" value="SelP_N"/>
    <property type="match status" value="1"/>
</dbReference>
<name>A0AA40KGY7_9HYME</name>
<evidence type="ECO:0000256" key="4">
    <source>
        <dbReference type="ARBA" id="ARBA00022933"/>
    </source>
</evidence>
<evidence type="ECO:0000256" key="3">
    <source>
        <dbReference type="ARBA" id="ARBA00022729"/>
    </source>
</evidence>
<dbReference type="AlphaFoldDB" id="A0AA40KGY7"/>
<keyword evidence="3" id="KW-0732">Signal</keyword>
<dbReference type="InterPro" id="IPR037941">
    <property type="entry name" value="SeP"/>
</dbReference>
<organism evidence="7 8">
    <name type="scientific">Melipona bicolor</name>
    <dbReference type="NCBI Taxonomy" id="60889"/>
    <lineage>
        <taxon>Eukaryota</taxon>
        <taxon>Metazoa</taxon>
        <taxon>Ecdysozoa</taxon>
        <taxon>Arthropoda</taxon>
        <taxon>Hexapoda</taxon>
        <taxon>Insecta</taxon>
        <taxon>Pterygota</taxon>
        <taxon>Neoptera</taxon>
        <taxon>Endopterygota</taxon>
        <taxon>Hymenoptera</taxon>
        <taxon>Apocrita</taxon>
        <taxon>Aculeata</taxon>
        <taxon>Apoidea</taxon>
        <taxon>Anthophila</taxon>
        <taxon>Apidae</taxon>
        <taxon>Melipona</taxon>
    </lineage>
</organism>
<keyword evidence="2" id="KW-0964">Secreted</keyword>
<comment type="subcellular location">
    <subcellularLocation>
        <location evidence="1">Secreted</location>
    </subcellularLocation>
</comment>
<feature type="domain" description="Selenoprotein P N-terminal" evidence="6">
    <location>
        <begin position="192"/>
        <end position="264"/>
    </location>
</feature>
<keyword evidence="4" id="KW-0712">Selenocysteine</keyword>
<proteinExistence type="predicted"/>
<comment type="caution">
    <text evidence="7">The sequence shown here is derived from an EMBL/GenBank/DDBJ whole genome shotgun (WGS) entry which is preliminary data.</text>
</comment>
<evidence type="ECO:0000259" key="6">
    <source>
        <dbReference type="Pfam" id="PF04592"/>
    </source>
</evidence>
<keyword evidence="5" id="KW-0325">Glycoprotein</keyword>
<reference evidence="7" key="1">
    <citation type="submission" date="2021-10" db="EMBL/GenBank/DDBJ databases">
        <title>Melipona bicolor Genome sequencing and assembly.</title>
        <authorList>
            <person name="Araujo N.S."/>
            <person name="Arias M.C."/>
        </authorList>
    </citation>
    <scope>NUCLEOTIDE SEQUENCE</scope>
    <source>
        <strain evidence="7">USP_2M_L1-L4_2017</strain>
        <tissue evidence="7">Whole body</tissue>
    </source>
</reference>
<sequence>MHASRSIFSSRWTASPKISGSSKIFRHGPEGESERIMSISIVITIMTMMIVGNYGAYEKDRVLRLLDVPRHFRQTKEPRGYIEQCRATNLRREQLGHVNVFAFLDPSWYYSYRQAVMLGLLKKRLEKSGFSNILFFTVTPPSDLLEDSTENNIEIKAWREISKNTQEFEYSLDSVETLFGDIKEKRKGIILLQDTSELGIWKSFHASKDEVVIIDRCGKVTYQIIVPWSILHFPYVKAAILSTYKDDPCGPCYGQSSTVRDSMDYEEYLLKTINSDETKIDEDLDTQTDKVFSDLETIKTSSEELKQIEDDKNTSTIASFSANIHESIVYDITTKASTVRPTENMRNDDNVRDIFFTDKNIEITSEVPLEQEQTPIPTITSNFTTTEVYSEKQDCIFSNKHVNSNDDVSFTNTDLRRHDKDLQNESNISLEEMKMKEHEAINESTKAKELQSLNDESIPLRIILYAPHLHEENGTLKKYTHLVLNTGSLNYHDHFNSKSTTSDQEPPALKKSDSAILNDRTLAQYVHNVNESPGVYGEIADYWQTVDGNEMSNKNENAELTDYDYVTAEDTGSNINNAFNNESSILRPSDIDAIDSDMNIKNSNDLDDFTQQRLIDHYNKLLTWIYYIV</sequence>
<evidence type="ECO:0000256" key="1">
    <source>
        <dbReference type="ARBA" id="ARBA00004613"/>
    </source>
</evidence>
<evidence type="ECO:0000256" key="2">
    <source>
        <dbReference type="ARBA" id="ARBA00022525"/>
    </source>
</evidence>
<dbReference type="PANTHER" id="PTHR10105">
    <property type="entry name" value="SELENOPROTEIN P"/>
    <property type="match status" value="1"/>
</dbReference>
<protein>
    <recommendedName>
        <fullName evidence="6">Selenoprotein P N-terminal domain-containing protein</fullName>
    </recommendedName>
</protein>
<gene>
    <name evidence="7" type="ORF">K0M31_012925</name>
</gene>
<dbReference type="GO" id="GO:0008430">
    <property type="term" value="F:selenium binding"/>
    <property type="evidence" value="ECO:0007669"/>
    <property type="project" value="InterPro"/>
</dbReference>
<evidence type="ECO:0000256" key="5">
    <source>
        <dbReference type="ARBA" id="ARBA00023180"/>
    </source>
</evidence>
<dbReference type="EMBL" id="JAHYIQ010000034">
    <property type="protein sequence ID" value="KAK1119847.1"/>
    <property type="molecule type" value="Genomic_DNA"/>
</dbReference>